<evidence type="ECO:0000256" key="6">
    <source>
        <dbReference type="ARBA" id="ARBA00022723"/>
    </source>
</evidence>
<dbReference type="SUPFAM" id="SSF57783">
    <property type="entry name" value="Zinc beta-ribbon"/>
    <property type="match status" value="1"/>
</dbReference>
<comment type="similarity">
    <text evidence="12 13">Belongs to the DnaG primase family.</text>
</comment>
<keyword evidence="10 12" id="KW-0238">DNA-binding</keyword>
<evidence type="ECO:0000256" key="9">
    <source>
        <dbReference type="ARBA" id="ARBA00022842"/>
    </source>
</evidence>
<comment type="subunit">
    <text evidence="12">Monomer. Interacts with DnaB.</text>
</comment>
<comment type="cofactor">
    <cofactor evidence="12 13 14">
        <name>Zn(2+)</name>
        <dbReference type="ChEBI" id="CHEBI:29105"/>
    </cofactor>
    <text evidence="12 13 14">Binds 1 zinc ion per monomer.</text>
</comment>
<keyword evidence="3 12" id="KW-0808">Transferase</keyword>
<dbReference type="PANTHER" id="PTHR30313">
    <property type="entry name" value="DNA PRIMASE"/>
    <property type="match status" value="1"/>
</dbReference>
<dbReference type="GO" id="GO:0008270">
    <property type="term" value="F:zinc ion binding"/>
    <property type="evidence" value="ECO:0007669"/>
    <property type="project" value="UniProtKB-UniRule"/>
</dbReference>
<keyword evidence="1 12" id="KW-0240">DNA-directed RNA polymerase</keyword>
<keyword evidence="9" id="KW-0460">Magnesium</keyword>
<keyword evidence="2 12" id="KW-0639">Primosome</keyword>
<keyword evidence="5 12" id="KW-0235">DNA replication</keyword>
<reference evidence="16 17" key="1">
    <citation type="submission" date="2018-07" db="EMBL/GenBank/DDBJ databases">
        <title>Complete genome sequence of Spiroplasma alleghenense PLHS-1 (ATCC 51752).</title>
        <authorList>
            <person name="Chou L."/>
            <person name="Lee T.-Y."/>
            <person name="Tsai Y.-M."/>
            <person name="Kuo C.-H."/>
        </authorList>
    </citation>
    <scope>NUCLEOTIDE SEQUENCE [LARGE SCALE GENOMIC DNA]</scope>
    <source>
        <strain evidence="16 17">PLHS-1</strain>
    </source>
</reference>
<dbReference type="GO" id="GO:0003899">
    <property type="term" value="F:DNA-directed RNA polymerase activity"/>
    <property type="evidence" value="ECO:0007669"/>
    <property type="project" value="UniProtKB-UniRule"/>
</dbReference>
<dbReference type="KEGG" id="salx:SALLE_v1c04330"/>
<evidence type="ECO:0000256" key="7">
    <source>
        <dbReference type="ARBA" id="ARBA00022771"/>
    </source>
</evidence>
<evidence type="ECO:0000256" key="11">
    <source>
        <dbReference type="ARBA" id="ARBA00023163"/>
    </source>
</evidence>
<evidence type="ECO:0000259" key="15">
    <source>
        <dbReference type="PROSITE" id="PS50880"/>
    </source>
</evidence>
<dbReference type="EMBL" id="CP031376">
    <property type="protein sequence ID" value="AXK51107.1"/>
    <property type="molecule type" value="Genomic_DNA"/>
</dbReference>
<feature type="domain" description="Toprim" evidence="15">
    <location>
        <begin position="258"/>
        <end position="339"/>
    </location>
</feature>
<dbReference type="InterPro" id="IPR030846">
    <property type="entry name" value="DnaG_bac"/>
</dbReference>
<dbReference type="SUPFAM" id="SSF56731">
    <property type="entry name" value="DNA primase core"/>
    <property type="match status" value="1"/>
</dbReference>
<dbReference type="RefSeq" id="WP_115558017.1">
    <property type="nucleotide sequence ID" value="NZ_CP031376.1"/>
</dbReference>
<comment type="domain">
    <text evidence="12">Contains an N-terminal zinc-binding domain, a central core domain that contains the primase activity, and a C-terminal DnaB-binding domain.</text>
</comment>
<name>A0A345Z3C8_9MOLU</name>
<keyword evidence="11 12" id="KW-0804">Transcription</keyword>
<evidence type="ECO:0000256" key="10">
    <source>
        <dbReference type="ARBA" id="ARBA00023125"/>
    </source>
</evidence>
<dbReference type="AlphaFoldDB" id="A0A345Z3C8"/>
<dbReference type="InterPro" id="IPR037068">
    <property type="entry name" value="DNA_primase_core_N_sf"/>
</dbReference>
<dbReference type="InterPro" id="IPR013264">
    <property type="entry name" value="DNAG_N"/>
</dbReference>
<accession>A0A345Z3C8</accession>
<dbReference type="GO" id="GO:0006269">
    <property type="term" value="P:DNA replication, synthesis of primer"/>
    <property type="evidence" value="ECO:0007669"/>
    <property type="project" value="UniProtKB-UniRule"/>
</dbReference>
<evidence type="ECO:0000256" key="4">
    <source>
        <dbReference type="ARBA" id="ARBA00022695"/>
    </source>
</evidence>
<dbReference type="Pfam" id="PF01807">
    <property type="entry name" value="Zn_ribbon_DnaG"/>
    <property type="match status" value="1"/>
</dbReference>
<keyword evidence="4 12" id="KW-0548">Nucleotidyltransferase</keyword>
<evidence type="ECO:0000256" key="1">
    <source>
        <dbReference type="ARBA" id="ARBA00022478"/>
    </source>
</evidence>
<comment type="catalytic activity">
    <reaction evidence="12">
        <text>ssDNA + n NTP = ssDNA/pppN(pN)n-1 hybrid + (n-1) diphosphate.</text>
        <dbReference type="EC" id="2.7.7.101"/>
    </reaction>
</comment>
<keyword evidence="17" id="KW-1185">Reference proteome</keyword>
<evidence type="ECO:0000256" key="5">
    <source>
        <dbReference type="ARBA" id="ARBA00022705"/>
    </source>
</evidence>
<dbReference type="HAMAP" id="MF_00974">
    <property type="entry name" value="DNA_primase_DnaG"/>
    <property type="match status" value="1"/>
</dbReference>
<dbReference type="GO" id="GO:0005737">
    <property type="term" value="C:cytoplasm"/>
    <property type="evidence" value="ECO:0007669"/>
    <property type="project" value="TreeGrafter"/>
</dbReference>
<dbReference type="InterPro" id="IPR006295">
    <property type="entry name" value="DNA_primase_DnaG"/>
</dbReference>
<evidence type="ECO:0000256" key="8">
    <source>
        <dbReference type="ARBA" id="ARBA00022833"/>
    </source>
</evidence>
<proteinExistence type="inferred from homology"/>
<dbReference type="SMART" id="SM00400">
    <property type="entry name" value="ZnF_CHCC"/>
    <property type="match status" value="1"/>
</dbReference>
<dbReference type="Gene3D" id="3.90.980.10">
    <property type="entry name" value="DNA primase, catalytic core, N-terminal domain"/>
    <property type="match status" value="1"/>
</dbReference>
<dbReference type="NCBIfam" id="TIGR01391">
    <property type="entry name" value="dnaG"/>
    <property type="match status" value="1"/>
</dbReference>
<dbReference type="FunFam" id="3.90.580.10:FF:000001">
    <property type="entry name" value="DNA primase"/>
    <property type="match status" value="1"/>
</dbReference>
<keyword evidence="7 12" id="KW-0863">Zinc-finger</keyword>
<dbReference type="InterPro" id="IPR034151">
    <property type="entry name" value="TOPRIM_DnaG_bac"/>
</dbReference>
<dbReference type="Proteomes" id="UP000254792">
    <property type="component" value="Chromosome"/>
</dbReference>
<organism evidence="16 17">
    <name type="scientific">Spiroplasma alleghenense</name>
    <dbReference type="NCBI Taxonomy" id="216931"/>
    <lineage>
        <taxon>Bacteria</taxon>
        <taxon>Bacillati</taxon>
        <taxon>Mycoplasmatota</taxon>
        <taxon>Mollicutes</taxon>
        <taxon>Entomoplasmatales</taxon>
        <taxon>Spiroplasmataceae</taxon>
        <taxon>Spiroplasma</taxon>
    </lineage>
</organism>
<sequence>MSDKISQELINKVIQQTDIIEIISSYIKLQKKGQNYQAICPFHKDNNPSMVISPAKKFYKCFSCNESGNVIDFVKNYENINFVEAIKKLALKLGLDVGFLKNFNSKPKFSSYQLKLFEINLHASKFFSAVLNNKVGIDAKKYLLSRKISEKEIAYWEIGFSFKESGLKDHLIQVGFKIEEIIDSGILKVFDTNIKDVFVNRLMFPIKNEDGHIIGFSGRVINQNDSPKYLNTFETKIFKKSELAFNFNNAKNEIKRNDEIIILEGFMDVISLNRAEIKNSVAIMGTSLSDFQVDLFKKITKNFVLFLDGDEPGVRAALKAACKLMDLGINVKIIDNDSNLDPDELINKFGAKKIRELIDKSQHPIDFAINYFSRKLDLNDQIGLEQFMKEIKNILIHIRGEIFQAKAISKISKILNLNEDTVRNSIDVRSNALKTEFKKSENFNFKEELPKNNLSNEIKTLKSYRFAEESIIYYLVNNRDKLDYLEDNLNLINNSNNKKLINKIIEIYRVHNLEPGQPEEIKKYLSDESKSAKLINQFDKIINETNYFFLKSVLSNHGLEDSLSILETKKIEDNNKSYLKKMEATSDLALKENYNKIIEKNYIEVIKLRKKREKK</sequence>
<dbReference type="EC" id="2.7.7.101" evidence="12"/>
<dbReference type="Gene3D" id="3.90.580.10">
    <property type="entry name" value="Zinc finger, CHC2-type domain"/>
    <property type="match status" value="1"/>
</dbReference>
<evidence type="ECO:0000313" key="16">
    <source>
        <dbReference type="EMBL" id="AXK51107.1"/>
    </source>
</evidence>
<gene>
    <name evidence="12 16" type="primary">dnaG</name>
    <name evidence="16" type="ORF">SALLE_v1c04330</name>
</gene>
<protein>
    <recommendedName>
        <fullName evidence="12 13">DNA primase</fullName>
        <ecNumber evidence="12">2.7.7.101</ecNumber>
    </recommendedName>
</protein>
<dbReference type="GO" id="GO:0003677">
    <property type="term" value="F:DNA binding"/>
    <property type="evidence" value="ECO:0007669"/>
    <property type="project" value="UniProtKB-KW"/>
</dbReference>
<dbReference type="OrthoDB" id="9803773at2"/>
<dbReference type="CDD" id="cd03364">
    <property type="entry name" value="TOPRIM_DnaG_primases"/>
    <property type="match status" value="1"/>
</dbReference>
<dbReference type="GO" id="GO:1990077">
    <property type="term" value="C:primosome complex"/>
    <property type="evidence" value="ECO:0007669"/>
    <property type="project" value="UniProtKB-KW"/>
</dbReference>
<feature type="zinc finger region" description="CHC2-type" evidence="12 14">
    <location>
        <begin position="40"/>
        <end position="64"/>
    </location>
</feature>
<dbReference type="InterPro" id="IPR036977">
    <property type="entry name" value="DNA_primase_Znf_CHC2"/>
</dbReference>
<dbReference type="PIRSF" id="PIRSF002811">
    <property type="entry name" value="DnaG"/>
    <property type="match status" value="1"/>
</dbReference>
<keyword evidence="6 12" id="KW-0479">Metal-binding</keyword>
<dbReference type="PANTHER" id="PTHR30313:SF2">
    <property type="entry name" value="DNA PRIMASE"/>
    <property type="match status" value="1"/>
</dbReference>
<dbReference type="InterPro" id="IPR050219">
    <property type="entry name" value="DnaG_primase"/>
</dbReference>
<dbReference type="Gene3D" id="3.40.1360.10">
    <property type="match status" value="1"/>
</dbReference>
<evidence type="ECO:0000256" key="3">
    <source>
        <dbReference type="ARBA" id="ARBA00022679"/>
    </source>
</evidence>
<evidence type="ECO:0000256" key="13">
    <source>
        <dbReference type="PIRNR" id="PIRNR002811"/>
    </source>
</evidence>
<dbReference type="Pfam" id="PF08275">
    <property type="entry name" value="DNAG_N"/>
    <property type="match status" value="1"/>
</dbReference>
<comment type="function">
    <text evidence="12 13">RNA polymerase that catalyzes the synthesis of short RNA molecules used as primers for DNA polymerase during DNA replication.</text>
</comment>
<evidence type="ECO:0000256" key="2">
    <source>
        <dbReference type="ARBA" id="ARBA00022515"/>
    </source>
</evidence>
<evidence type="ECO:0000256" key="12">
    <source>
        <dbReference type="HAMAP-Rule" id="MF_00974"/>
    </source>
</evidence>
<keyword evidence="8 12" id="KW-0862">Zinc</keyword>
<dbReference type="InterPro" id="IPR002694">
    <property type="entry name" value="Znf_CHC2"/>
</dbReference>
<dbReference type="Pfam" id="PF13155">
    <property type="entry name" value="Toprim_2"/>
    <property type="match status" value="1"/>
</dbReference>
<dbReference type="GO" id="GO:0000428">
    <property type="term" value="C:DNA-directed RNA polymerase complex"/>
    <property type="evidence" value="ECO:0007669"/>
    <property type="project" value="UniProtKB-KW"/>
</dbReference>
<dbReference type="SMART" id="SM00493">
    <property type="entry name" value="TOPRIM"/>
    <property type="match status" value="1"/>
</dbReference>
<evidence type="ECO:0000313" key="17">
    <source>
        <dbReference type="Proteomes" id="UP000254792"/>
    </source>
</evidence>
<dbReference type="PROSITE" id="PS50880">
    <property type="entry name" value="TOPRIM"/>
    <property type="match status" value="1"/>
</dbReference>
<dbReference type="InterPro" id="IPR006171">
    <property type="entry name" value="TOPRIM_dom"/>
</dbReference>
<evidence type="ECO:0000256" key="14">
    <source>
        <dbReference type="PIRSR" id="PIRSR002811-1"/>
    </source>
</evidence>